<dbReference type="Proteomes" id="UP001294570">
    <property type="component" value="Unassembled WGS sequence"/>
</dbReference>
<evidence type="ECO:0000256" key="1">
    <source>
        <dbReference type="SAM" id="Phobius"/>
    </source>
</evidence>
<reference evidence="3 4" key="1">
    <citation type="submission" date="2023-12" db="EMBL/GenBank/DDBJ databases">
        <title>Denitrificimonas halotolerans sp. nov.,a novel species isolated from landfill leachate.</title>
        <authorList>
            <person name="Wang S."/>
        </authorList>
    </citation>
    <scope>NUCLEOTIDE SEQUENCE [LARGE SCALE GENOMIC DNA]</scope>
    <source>
        <strain evidence="3 4">JX-1</strain>
    </source>
</reference>
<keyword evidence="1" id="KW-0812">Transmembrane</keyword>
<dbReference type="Pfam" id="PF13413">
    <property type="entry name" value="HTH_25"/>
    <property type="match status" value="1"/>
</dbReference>
<evidence type="ECO:0000313" key="3">
    <source>
        <dbReference type="EMBL" id="MDY7219935.1"/>
    </source>
</evidence>
<dbReference type="Gene3D" id="1.10.260.40">
    <property type="entry name" value="lambda repressor-like DNA-binding domains"/>
    <property type="match status" value="1"/>
</dbReference>
<dbReference type="PROSITE" id="PS50943">
    <property type="entry name" value="HTH_CROC1"/>
    <property type="match status" value="1"/>
</dbReference>
<evidence type="ECO:0000313" key="4">
    <source>
        <dbReference type="Proteomes" id="UP001294570"/>
    </source>
</evidence>
<dbReference type="RefSeq" id="WP_321554023.1">
    <property type="nucleotide sequence ID" value="NZ_JAXIVU010000015.1"/>
</dbReference>
<dbReference type="InterPro" id="IPR050400">
    <property type="entry name" value="Bact_Cytoskel_RodZ"/>
</dbReference>
<dbReference type="InterPro" id="IPR010982">
    <property type="entry name" value="Lambda_DNA-bd_dom_sf"/>
</dbReference>
<feature type="domain" description="HTH cro/C1-type" evidence="2">
    <location>
        <begin position="16"/>
        <end position="48"/>
    </location>
</feature>
<keyword evidence="1" id="KW-1133">Transmembrane helix</keyword>
<proteinExistence type="predicted"/>
<dbReference type="EMBL" id="JAXIVU010000015">
    <property type="protein sequence ID" value="MDY7219935.1"/>
    <property type="molecule type" value="Genomic_DNA"/>
</dbReference>
<comment type="caution">
    <text evidence="3">The sequence shown here is derived from an EMBL/GenBank/DDBJ whole genome shotgun (WGS) entry which is preliminary data.</text>
</comment>
<dbReference type="PANTHER" id="PTHR34475">
    <property type="match status" value="1"/>
</dbReference>
<protein>
    <submittedName>
        <fullName evidence="3">RodZ family helix-turn-helix domain-containing protein</fullName>
    </submittedName>
</protein>
<dbReference type="SUPFAM" id="SSF47413">
    <property type="entry name" value="lambda repressor-like DNA-binding domains"/>
    <property type="match status" value="1"/>
</dbReference>
<dbReference type="InterPro" id="IPR025194">
    <property type="entry name" value="RodZ-like_C"/>
</dbReference>
<organism evidence="3 4">
    <name type="scientific">Denitrificimonas halotolerans</name>
    <dbReference type="NCBI Taxonomy" id="3098930"/>
    <lineage>
        <taxon>Bacteria</taxon>
        <taxon>Pseudomonadati</taxon>
        <taxon>Pseudomonadota</taxon>
        <taxon>Gammaproteobacteria</taxon>
        <taxon>Pseudomonadales</taxon>
        <taxon>Pseudomonadaceae</taxon>
        <taxon>Denitrificimonas</taxon>
    </lineage>
</organism>
<feature type="transmembrane region" description="Helical" evidence="1">
    <location>
        <begin position="108"/>
        <end position="129"/>
    </location>
</feature>
<dbReference type="CDD" id="cd00093">
    <property type="entry name" value="HTH_XRE"/>
    <property type="match status" value="1"/>
</dbReference>
<gene>
    <name evidence="3" type="ORF">TOI97_10215</name>
</gene>
<dbReference type="SMART" id="SM00530">
    <property type="entry name" value="HTH_XRE"/>
    <property type="match status" value="1"/>
</dbReference>
<keyword evidence="1" id="KW-0472">Membrane</keyword>
<name>A0ABU5GSH6_9GAMM</name>
<dbReference type="InterPro" id="IPR001387">
    <property type="entry name" value="Cro/C1-type_HTH"/>
</dbReference>
<keyword evidence="4" id="KW-1185">Reference proteome</keyword>
<dbReference type="Pfam" id="PF13464">
    <property type="entry name" value="RodZ_C"/>
    <property type="match status" value="1"/>
</dbReference>
<sequence length="327" mass="35305">MTLATNAQPETVGDSLRNARLTAGWAISDVAKKLHLTESTVQSIESDQFERLPGTTFSRGYIRSYAKLLGLDEARMAQQFDQQIGTSADTHSVQSIDRVGESRRVSRGMFQFSLLVILLIIFTAAYYGWQAFSQADSKTDDSIAAFERVEIERADGSLHVQTLDESDEITVPSTPSANIARTEDASEMVELAVKSSTQEAMLKDNAVLVEGAVTELLSEAEAVVAVAGTDVESESEVDAVPELELASGMGHVELNFTDDCWIRIVDASGKEVKSGLQRAGDSVSITAQPPLNVRLGYAKGVSIIYNGEPVDFSSSIRGATARFKLGE</sequence>
<accession>A0ABU5GSH6</accession>
<dbReference type="PANTHER" id="PTHR34475:SF1">
    <property type="entry name" value="CYTOSKELETON PROTEIN RODZ"/>
    <property type="match status" value="1"/>
</dbReference>
<evidence type="ECO:0000259" key="2">
    <source>
        <dbReference type="PROSITE" id="PS50943"/>
    </source>
</evidence>